<evidence type="ECO:0000313" key="1">
    <source>
        <dbReference type="EMBL" id="JAE06717.1"/>
    </source>
</evidence>
<reference evidence="1" key="2">
    <citation type="journal article" date="2015" name="Data Brief">
        <title>Shoot transcriptome of the giant reed, Arundo donax.</title>
        <authorList>
            <person name="Barrero R.A."/>
            <person name="Guerrero F.D."/>
            <person name="Moolhuijzen P."/>
            <person name="Goolsby J.A."/>
            <person name="Tidwell J."/>
            <person name="Bellgard S.E."/>
            <person name="Bellgard M.I."/>
        </authorList>
    </citation>
    <scope>NUCLEOTIDE SEQUENCE</scope>
    <source>
        <tissue evidence="1">Shoot tissue taken approximately 20 cm above the soil surface</tissue>
    </source>
</reference>
<reference evidence="1" key="1">
    <citation type="submission" date="2014-09" db="EMBL/GenBank/DDBJ databases">
        <authorList>
            <person name="Magalhaes I.L.F."/>
            <person name="Oliveira U."/>
            <person name="Santos F.R."/>
            <person name="Vidigal T.H.D.A."/>
            <person name="Brescovit A.D."/>
            <person name="Santos A.J."/>
        </authorList>
    </citation>
    <scope>NUCLEOTIDE SEQUENCE</scope>
    <source>
        <tissue evidence="1">Shoot tissue taken approximately 20 cm above the soil surface</tissue>
    </source>
</reference>
<protein>
    <submittedName>
        <fullName evidence="1">LON2</fullName>
    </submittedName>
</protein>
<dbReference type="EMBL" id="GBRH01191179">
    <property type="protein sequence ID" value="JAE06717.1"/>
    <property type="molecule type" value="Transcribed_RNA"/>
</dbReference>
<name>A0A0A9F310_ARUDO</name>
<accession>A0A0A9F310</accession>
<sequence>MIKQRCQKNLGKGLKQKKKSALLISYKSLKKSSLSFSY</sequence>
<organism evidence="1">
    <name type="scientific">Arundo donax</name>
    <name type="common">Giant reed</name>
    <name type="synonym">Donax arundinaceus</name>
    <dbReference type="NCBI Taxonomy" id="35708"/>
    <lineage>
        <taxon>Eukaryota</taxon>
        <taxon>Viridiplantae</taxon>
        <taxon>Streptophyta</taxon>
        <taxon>Embryophyta</taxon>
        <taxon>Tracheophyta</taxon>
        <taxon>Spermatophyta</taxon>
        <taxon>Magnoliopsida</taxon>
        <taxon>Liliopsida</taxon>
        <taxon>Poales</taxon>
        <taxon>Poaceae</taxon>
        <taxon>PACMAD clade</taxon>
        <taxon>Arundinoideae</taxon>
        <taxon>Arundineae</taxon>
        <taxon>Arundo</taxon>
    </lineage>
</organism>
<proteinExistence type="predicted"/>
<dbReference type="AlphaFoldDB" id="A0A0A9F310"/>